<reference evidence="1" key="1">
    <citation type="submission" date="2024-08" db="EMBL/GenBank/DDBJ databases">
        <title>Lentilactobacillus sp. nov., isolated from tree bark.</title>
        <authorList>
            <person name="Phuengjayaem S."/>
            <person name="Tanasupawat S."/>
        </authorList>
    </citation>
    <scope>NUCLEOTIDE SEQUENCE</scope>
    <source>
        <strain evidence="1">SPB1-3</strain>
    </source>
</reference>
<organism evidence="1 2">
    <name type="scientific">Lentilactobacillus terminaliae</name>
    <dbReference type="NCBI Taxonomy" id="3003483"/>
    <lineage>
        <taxon>Bacteria</taxon>
        <taxon>Bacillati</taxon>
        <taxon>Bacillota</taxon>
        <taxon>Bacilli</taxon>
        <taxon>Lactobacillales</taxon>
        <taxon>Lactobacillaceae</taxon>
        <taxon>Lentilactobacillus</taxon>
    </lineage>
</organism>
<evidence type="ECO:0000313" key="2">
    <source>
        <dbReference type="Proteomes" id="UP001149860"/>
    </source>
</evidence>
<sequence length="183" mass="21768">MSLKLITINRQSTDFAKVKYLFKHSFPKDEQIPLWYLLRKAKRENLDFWGIYDDNRWVGLTYCITYQRLTYVFFLAIDPNNRSKGYGSQALTAIKQKYAGNKLALIIEEVKKAAPNYEQRLKRKQFYLKNEFIPAVFTLTEGKTDYELLMYNGNVDSKEYVELMANYGGVIFRWYIKTRIHPK</sequence>
<accession>A0ACD5DGD4</accession>
<gene>
    <name evidence="1" type="ORF">O0236_002420</name>
</gene>
<dbReference type="EMBL" id="CP168151">
    <property type="protein sequence ID" value="XFD40189.1"/>
    <property type="molecule type" value="Genomic_DNA"/>
</dbReference>
<dbReference type="Proteomes" id="UP001149860">
    <property type="component" value="Chromosome"/>
</dbReference>
<keyword evidence="1" id="KW-0012">Acyltransferase</keyword>
<keyword evidence="2" id="KW-1185">Reference proteome</keyword>
<protein>
    <submittedName>
        <fullName evidence="1">GNAT family N-acetyltransferase</fullName>
        <ecNumber evidence="1">2.3.1.-</ecNumber>
    </submittedName>
</protein>
<proteinExistence type="predicted"/>
<evidence type="ECO:0000313" key="1">
    <source>
        <dbReference type="EMBL" id="XFD40189.1"/>
    </source>
</evidence>
<keyword evidence="1" id="KW-0808">Transferase</keyword>
<dbReference type="EC" id="2.3.1.-" evidence="1"/>
<name>A0ACD5DGD4_9LACO</name>